<accession>A0A6J5LM34</accession>
<organism evidence="1">
    <name type="scientific">uncultured Caudovirales phage</name>
    <dbReference type="NCBI Taxonomy" id="2100421"/>
    <lineage>
        <taxon>Viruses</taxon>
        <taxon>Duplodnaviria</taxon>
        <taxon>Heunggongvirae</taxon>
        <taxon>Uroviricota</taxon>
        <taxon>Caudoviricetes</taxon>
        <taxon>Peduoviridae</taxon>
        <taxon>Maltschvirus</taxon>
        <taxon>Maltschvirus maltsch</taxon>
    </lineage>
</organism>
<dbReference type="PROSITE" id="PS51257">
    <property type="entry name" value="PROKAR_LIPOPROTEIN"/>
    <property type="match status" value="1"/>
</dbReference>
<dbReference type="SUPFAM" id="SSF52402">
    <property type="entry name" value="Adenine nucleotide alpha hydrolases-like"/>
    <property type="match status" value="1"/>
</dbReference>
<dbReference type="EMBL" id="LR796288">
    <property type="protein sequence ID" value="CAB4134602.1"/>
    <property type="molecule type" value="Genomic_DNA"/>
</dbReference>
<evidence type="ECO:0000313" key="1">
    <source>
        <dbReference type="EMBL" id="CAB4134602.1"/>
    </source>
</evidence>
<dbReference type="Gene3D" id="3.40.50.620">
    <property type="entry name" value="HUPs"/>
    <property type="match status" value="1"/>
</dbReference>
<evidence type="ECO:0008006" key="2">
    <source>
        <dbReference type="Google" id="ProtNLM"/>
    </source>
</evidence>
<protein>
    <recommendedName>
        <fullName evidence="2">Phosphoadenosine phosphosulphate reductase</fullName>
    </recommendedName>
</protein>
<gene>
    <name evidence="1" type="ORF">UFOVP280_25</name>
</gene>
<name>A0A6J5LM34_9CAUD</name>
<dbReference type="InterPro" id="IPR014729">
    <property type="entry name" value="Rossmann-like_a/b/a_fold"/>
</dbReference>
<proteinExistence type="predicted"/>
<reference evidence="1" key="1">
    <citation type="submission" date="2020-04" db="EMBL/GenBank/DDBJ databases">
        <authorList>
            <person name="Chiriac C."/>
            <person name="Salcher M."/>
            <person name="Ghai R."/>
            <person name="Kavagutti S V."/>
        </authorList>
    </citation>
    <scope>NUCLEOTIDE SEQUENCE</scope>
</reference>
<sequence length="263" mass="30367">MKIGWFSCGVTSAVACKIALEQYGKENVELYYMEIASAHEDNKRFLAECEKWYGKTINITRSEKYSDQFDVIEKTKYINGVAGARCTLELKKKVRYKIEETINFEGQIFGFEFSKKEINRAIRFAQQHPQAKPLFPLIERQMLKQQCAELLLMNGIKLPTMYELGFHNNNCIGCVKGGKGYWNKVRKEFPEHYNRMAELEQKIGNSCIKGKFLSDLKPNEGKHEPPIVPDCGTFCEIEFADLIDVNTERVYSGQISIKQLKLF</sequence>